<dbReference type="SUPFAM" id="SSF46785">
    <property type="entry name" value="Winged helix' DNA-binding domain"/>
    <property type="match status" value="1"/>
</dbReference>
<dbReference type="EMBL" id="JAENIG010000001">
    <property type="protein sequence ID" value="MBK1853525.1"/>
    <property type="molecule type" value="Genomic_DNA"/>
</dbReference>
<keyword evidence="7" id="KW-1185">Reference proteome</keyword>
<dbReference type="InterPro" id="IPR046335">
    <property type="entry name" value="LacI/GalR-like_sensor"/>
</dbReference>
<dbReference type="SUPFAM" id="SSF53822">
    <property type="entry name" value="Periplasmic binding protein-like I"/>
    <property type="match status" value="1"/>
</dbReference>
<evidence type="ECO:0000256" key="2">
    <source>
        <dbReference type="ARBA" id="ARBA00023125"/>
    </source>
</evidence>
<gene>
    <name evidence="6" type="ORF">JIN83_00995</name>
</gene>
<dbReference type="SMART" id="SM00345">
    <property type="entry name" value="HTH_GNTR"/>
    <property type="match status" value="1"/>
</dbReference>
<evidence type="ECO:0000313" key="6">
    <source>
        <dbReference type="EMBL" id="MBK1853525.1"/>
    </source>
</evidence>
<dbReference type="Proteomes" id="UP000634206">
    <property type="component" value="Unassembled WGS sequence"/>
</dbReference>
<dbReference type="AlphaFoldDB" id="A0AAE2SBN3"/>
<dbReference type="Gene3D" id="3.40.50.2300">
    <property type="match status" value="2"/>
</dbReference>
<keyword evidence="1" id="KW-0805">Transcription regulation</keyword>
<evidence type="ECO:0000259" key="5">
    <source>
        <dbReference type="SMART" id="SM00345"/>
    </source>
</evidence>
<dbReference type="InterPro" id="IPR036390">
    <property type="entry name" value="WH_DNA-bd_sf"/>
</dbReference>
<feature type="domain" description="HTH gntR-type" evidence="5">
    <location>
        <begin position="25"/>
        <end position="83"/>
    </location>
</feature>
<dbReference type="PANTHER" id="PTHR30146">
    <property type="entry name" value="LACI-RELATED TRANSCRIPTIONAL REPRESSOR"/>
    <property type="match status" value="1"/>
</dbReference>
<accession>A0AAE2SBN3</accession>
<keyword evidence="2" id="KW-0238">DNA-binding</keyword>
<dbReference type="Gene3D" id="1.10.10.10">
    <property type="entry name" value="Winged helix-like DNA-binding domain superfamily/Winged helix DNA-binding domain"/>
    <property type="match status" value="1"/>
</dbReference>
<dbReference type="PANTHER" id="PTHR30146:SF109">
    <property type="entry name" value="HTH-TYPE TRANSCRIPTIONAL REGULATOR GALS"/>
    <property type="match status" value="1"/>
</dbReference>
<organism evidence="6 7">
    <name type="scientific">Oceaniferula flava</name>
    <dbReference type="NCBI Taxonomy" id="2800421"/>
    <lineage>
        <taxon>Bacteria</taxon>
        <taxon>Pseudomonadati</taxon>
        <taxon>Verrucomicrobiota</taxon>
        <taxon>Verrucomicrobiia</taxon>
        <taxon>Verrucomicrobiales</taxon>
        <taxon>Verrucomicrobiaceae</taxon>
        <taxon>Oceaniferula</taxon>
    </lineage>
</organism>
<protein>
    <submittedName>
        <fullName evidence="6">Substrate-binding domain-containing protein</fullName>
    </submittedName>
</protein>
<dbReference type="InterPro" id="IPR036388">
    <property type="entry name" value="WH-like_DNA-bd_sf"/>
</dbReference>
<dbReference type="GO" id="GO:0003700">
    <property type="term" value="F:DNA-binding transcription factor activity"/>
    <property type="evidence" value="ECO:0007669"/>
    <property type="project" value="InterPro"/>
</dbReference>
<evidence type="ECO:0000313" key="7">
    <source>
        <dbReference type="Proteomes" id="UP000634206"/>
    </source>
</evidence>
<reference evidence="6" key="1">
    <citation type="submission" date="2021-01" db="EMBL/GenBank/DDBJ databases">
        <title>Modified the classification status of verrucomicrobia.</title>
        <authorList>
            <person name="Feng X."/>
        </authorList>
    </citation>
    <scope>NUCLEOTIDE SEQUENCE</scope>
    <source>
        <strain evidence="6">5K15</strain>
    </source>
</reference>
<dbReference type="Pfam" id="PF00392">
    <property type="entry name" value="GntR"/>
    <property type="match status" value="1"/>
</dbReference>
<dbReference type="InterPro" id="IPR028082">
    <property type="entry name" value="Peripla_BP_I"/>
</dbReference>
<dbReference type="Pfam" id="PF13377">
    <property type="entry name" value="Peripla_BP_3"/>
    <property type="match status" value="1"/>
</dbReference>
<feature type="region of interest" description="Disordered" evidence="4">
    <location>
        <begin position="79"/>
        <end position="98"/>
    </location>
</feature>
<evidence type="ECO:0000256" key="4">
    <source>
        <dbReference type="SAM" id="MobiDB-lite"/>
    </source>
</evidence>
<dbReference type="GO" id="GO:0000976">
    <property type="term" value="F:transcription cis-regulatory region binding"/>
    <property type="evidence" value="ECO:0007669"/>
    <property type="project" value="TreeGrafter"/>
</dbReference>
<dbReference type="InterPro" id="IPR000524">
    <property type="entry name" value="Tscrpt_reg_HTH_GntR"/>
</dbReference>
<proteinExistence type="predicted"/>
<evidence type="ECO:0000256" key="3">
    <source>
        <dbReference type="ARBA" id="ARBA00023163"/>
    </source>
</evidence>
<evidence type="ECO:0000256" key="1">
    <source>
        <dbReference type="ARBA" id="ARBA00023015"/>
    </source>
</evidence>
<sequence length="379" mass="42477">MQIEKLLNLVDAMKRIQIQSPLEYVVEELRNACQGGDWEDKLPGARILAKRLGVSAPTVLKALNQLVKEGVLEHPGPRKAFHITTAGSPNKPRPPRKKPKTIIILTHQNINELVASTRSILELLTTKLIAKGWHVRKVVVNFIHAKRPHRSWDNVIAAEKGTPIVAVYGRPLIAKWALERGLKILFFGGERGTHEVPVIGVKSHRLAKQAMNLLTEAGHSKIVLPLNDRPDLFKKRLSEITREAIESMGAQYHAPYHNPESPYFAKDVISGLMQRLIPDQLPTAMVFLDWKELITAHCYLAQHGVRVPEEVSLILLNNQVEAEWFEPGLCRFEFPQATMAQAVIQWLETGQAMDQTIDIPATYLRGQTIAPPRLSAIGS</sequence>
<keyword evidence="3" id="KW-0804">Transcription</keyword>
<name>A0AAE2SBN3_9BACT</name>
<comment type="caution">
    <text evidence="6">The sequence shown here is derived from an EMBL/GenBank/DDBJ whole genome shotgun (WGS) entry which is preliminary data.</text>
</comment>
<dbReference type="RefSeq" id="WP_309488122.1">
    <property type="nucleotide sequence ID" value="NZ_JAENIG010000001.1"/>
</dbReference>